<keyword evidence="3" id="KW-1185">Reference proteome</keyword>
<feature type="compositionally biased region" description="Acidic residues" evidence="1">
    <location>
        <begin position="51"/>
        <end position="64"/>
    </location>
</feature>
<feature type="region of interest" description="Disordered" evidence="1">
    <location>
        <begin position="31"/>
        <end position="75"/>
    </location>
</feature>
<evidence type="ECO:0000313" key="2">
    <source>
        <dbReference type="EMBL" id="KAJ1177228.1"/>
    </source>
</evidence>
<evidence type="ECO:0000313" key="3">
    <source>
        <dbReference type="Proteomes" id="UP001066276"/>
    </source>
</evidence>
<name>A0AAV7TKS3_PLEWA</name>
<comment type="caution">
    <text evidence="2">The sequence shown here is derived from an EMBL/GenBank/DDBJ whole genome shotgun (WGS) entry which is preliminary data.</text>
</comment>
<dbReference type="Proteomes" id="UP001066276">
    <property type="component" value="Chromosome 3_2"/>
</dbReference>
<reference evidence="2" key="1">
    <citation type="journal article" date="2022" name="bioRxiv">
        <title>Sequencing and chromosome-scale assembly of the giantPleurodeles waltlgenome.</title>
        <authorList>
            <person name="Brown T."/>
            <person name="Elewa A."/>
            <person name="Iarovenko S."/>
            <person name="Subramanian E."/>
            <person name="Araus A.J."/>
            <person name="Petzold A."/>
            <person name="Susuki M."/>
            <person name="Suzuki K.-i.T."/>
            <person name="Hayashi T."/>
            <person name="Toyoda A."/>
            <person name="Oliveira C."/>
            <person name="Osipova E."/>
            <person name="Leigh N.D."/>
            <person name="Simon A."/>
            <person name="Yun M.H."/>
        </authorList>
    </citation>
    <scope>NUCLEOTIDE SEQUENCE</scope>
    <source>
        <strain evidence="2">20211129_DDA</strain>
        <tissue evidence="2">Liver</tissue>
    </source>
</reference>
<gene>
    <name evidence="2" type="ORF">NDU88_002489</name>
</gene>
<dbReference type="AlphaFoldDB" id="A0AAV7TKS3"/>
<protein>
    <submittedName>
        <fullName evidence="2">Uncharacterized protein</fullName>
    </submittedName>
</protein>
<proteinExistence type="predicted"/>
<evidence type="ECO:0000256" key="1">
    <source>
        <dbReference type="SAM" id="MobiDB-lite"/>
    </source>
</evidence>
<dbReference type="EMBL" id="JANPWB010000006">
    <property type="protein sequence ID" value="KAJ1177228.1"/>
    <property type="molecule type" value="Genomic_DNA"/>
</dbReference>
<organism evidence="2 3">
    <name type="scientific">Pleurodeles waltl</name>
    <name type="common">Iberian ribbed newt</name>
    <dbReference type="NCBI Taxonomy" id="8319"/>
    <lineage>
        <taxon>Eukaryota</taxon>
        <taxon>Metazoa</taxon>
        <taxon>Chordata</taxon>
        <taxon>Craniata</taxon>
        <taxon>Vertebrata</taxon>
        <taxon>Euteleostomi</taxon>
        <taxon>Amphibia</taxon>
        <taxon>Batrachia</taxon>
        <taxon>Caudata</taxon>
        <taxon>Salamandroidea</taxon>
        <taxon>Salamandridae</taxon>
        <taxon>Pleurodelinae</taxon>
        <taxon>Pleurodeles</taxon>
    </lineage>
</organism>
<accession>A0AAV7TKS3</accession>
<sequence>MRGCWEGFAGTGVAAVPVAGVVTEVSAITRELPSEEEEEAGDARVAAVEPVDSEVEEAEDEDEDNRTNVIRQYFQ</sequence>